<keyword evidence="1" id="KW-0732">Signal</keyword>
<accession>A0A0A1W706</accession>
<keyword evidence="4" id="KW-1185">Reference proteome</keyword>
<evidence type="ECO:0000313" key="3">
    <source>
        <dbReference type="EMBL" id="GAM01210.1"/>
    </source>
</evidence>
<evidence type="ECO:0000256" key="1">
    <source>
        <dbReference type="SAM" id="SignalP"/>
    </source>
</evidence>
<comment type="caution">
    <text evidence="3">The sequence shown here is derived from an EMBL/GenBank/DDBJ whole genome shotgun (WGS) entry which is preliminary data.</text>
</comment>
<dbReference type="OrthoDB" id="9916072at2"/>
<evidence type="ECO:0000313" key="4">
    <source>
        <dbReference type="Proteomes" id="UP000032305"/>
    </source>
</evidence>
<organism evidence="3 4">
    <name type="scientific">Sphingomonas parapaucimobilis NBRC 15100</name>
    <dbReference type="NCBI Taxonomy" id="1219049"/>
    <lineage>
        <taxon>Bacteria</taxon>
        <taxon>Pseudomonadati</taxon>
        <taxon>Pseudomonadota</taxon>
        <taxon>Alphaproteobacteria</taxon>
        <taxon>Sphingomonadales</taxon>
        <taxon>Sphingomonadaceae</taxon>
        <taxon>Sphingomonas</taxon>
    </lineage>
</organism>
<dbReference type="AlphaFoldDB" id="A0A0A1W706"/>
<feature type="chain" id="PRO_5001982207" description="DUF2059 domain-containing protein" evidence="1">
    <location>
        <begin position="21"/>
        <end position="195"/>
    </location>
</feature>
<sequence length="195" mass="21176">MTLAGGLGVLALMFGGTVQAAPVAQAAPRPAALMLARLLYPETLIVNAARTDVMVAQLLASDPKMQAREERHPGIVHAIAEAVQPLRVRSMRERMPVLWQRQAAIYGAAFTDAELATLNRFYATPAGQALVATMQSGTVPPTMTNEARLVDKVRALRPRTEETVLTWITQEQPWEWGETKKAVAGVMTRFGVSGE</sequence>
<name>A0A0A1W706_9SPHN</name>
<evidence type="ECO:0000259" key="2">
    <source>
        <dbReference type="Pfam" id="PF09832"/>
    </source>
</evidence>
<dbReference type="Pfam" id="PF09832">
    <property type="entry name" value="DUF2059"/>
    <property type="match status" value="1"/>
</dbReference>
<protein>
    <recommendedName>
        <fullName evidence="2">DUF2059 domain-containing protein</fullName>
    </recommendedName>
</protein>
<proteinExistence type="predicted"/>
<dbReference type="EMBL" id="BBPI01000054">
    <property type="protein sequence ID" value="GAM01210.1"/>
    <property type="molecule type" value="Genomic_DNA"/>
</dbReference>
<reference evidence="3 4" key="1">
    <citation type="submission" date="2014-11" db="EMBL/GenBank/DDBJ databases">
        <title>Whole genome shotgun sequence of Sphingomonas parapaucimobilis NBRC 15100.</title>
        <authorList>
            <person name="Katano-Makiyama Y."/>
            <person name="Hosoyama A."/>
            <person name="Hashimoto M."/>
            <person name="Hosoyama Y."/>
            <person name="Noguchi M."/>
            <person name="Numata M."/>
            <person name="Tsuchikane K."/>
            <person name="Hirakata S."/>
            <person name="Uohara A."/>
            <person name="Shimodaira J."/>
            <person name="Ohji S."/>
            <person name="Ichikawa N."/>
            <person name="Kimura A."/>
            <person name="Yamazoe A."/>
            <person name="Fujita N."/>
        </authorList>
    </citation>
    <scope>NUCLEOTIDE SEQUENCE [LARGE SCALE GENOMIC DNA]</scope>
    <source>
        <strain evidence="3 4">NBRC 15100</strain>
    </source>
</reference>
<dbReference type="InterPro" id="IPR018637">
    <property type="entry name" value="DUF2059"/>
</dbReference>
<gene>
    <name evidence="3" type="ORF">SP5_054_00060</name>
</gene>
<dbReference type="Proteomes" id="UP000032305">
    <property type="component" value="Unassembled WGS sequence"/>
</dbReference>
<feature type="signal peptide" evidence="1">
    <location>
        <begin position="1"/>
        <end position="20"/>
    </location>
</feature>
<feature type="domain" description="DUF2059" evidence="2">
    <location>
        <begin position="101"/>
        <end position="135"/>
    </location>
</feature>